<feature type="region of interest" description="Disordered" evidence="1">
    <location>
        <begin position="15"/>
        <end position="47"/>
    </location>
</feature>
<proteinExistence type="predicted"/>
<keyword evidence="2" id="KW-0812">Transmembrane</keyword>
<feature type="transmembrane region" description="Helical" evidence="2">
    <location>
        <begin position="54"/>
        <end position="71"/>
    </location>
</feature>
<dbReference type="STRING" id="996166.SAMN05192554_1253"/>
<keyword evidence="2" id="KW-0472">Membrane</keyword>
<dbReference type="Proteomes" id="UP000199370">
    <property type="component" value="Unassembled WGS sequence"/>
</dbReference>
<sequence length="98" mass="10571">MFEKVTLVELRVEDPTVGGAATGDDESARESMAKESSESEEQSRRSIGARVRRIAMLGAVLGAVAAVTAVARRVRGRRGMADDRDIELAREDDVELPA</sequence>
<keyword evidence="2" id="KW-1133">Transmembrane helix</keyword>
<evidence type="ECO:0000256" key="2">
    <source>
        <dbReference type="SAM" id="Phobius"/>
    </source>
</evidence>
<evidence type="ECO:0000313" key="3">
    <source>
        <dbReference type="EMBL" id="SDN28684.1"/>
    </source>
</evidence>
<organism evidence="3 4">
    <name type="scientific">Haloarchaeobius iranensis</name>
    <dbReference type="NCBI Taxonomy" id="996166"/>
    <lineage>
        <taxon>Archaea</taxon>
        <taxon>Methanobacteriati</taxon>
        <taxon>Methanobacteriota</taxon>
        <taxon>Stenosarchaea group</taxon>
        <taxon>Halobacteria</taxon>
        <taxon>Halobacteriales</taxon>
        <taxon>Halorubellaceae</taxon>
        <taxon>Haloarchaeobius</taxon>
    </lineage>
</organism>
<dbReference type="EMBL" id="FNIA01000025">
    <property type="protein sequence ID" value="SDN28684.1"/>
    <property type="molecule type" value="Genomic_DNA"/>
</dbReference>
<reference evidence="3 4" key="1">
    <citation type="submission" date="2016-10" db="EMBL/GenBank/DDBJ databases">
        <authorList>
            <person name="de Groot N.N."/>
        </authorList>
    </citation>
    <scope>NUCLEOTIDE SEQUENCE [LARGE SCALE GENOMIC DNA]</scope>
    <source>
        <strain evidence="4">EB21,IBRC-M 10013,KCTC 4048</strain>
    </source>
</reference>
<evidence type="ECO:0000313" key="4">
    <source>
        <dbReference type="Proteomes" id="UP000199370"/>
    </source>
</evidence>
<keyword evidence="4" id="KW-1185">Reference proteome</keyword>
<evidence type="ECO:0000256" key="1">
    <source>
        <dbReference type="SAM" id="MobiDB-lite"/>
    </source>
</evidence>
<accession>A0A1H0A608</accession>
<feature type="compositionally biased region" description="Basic and acidic residues" evidence="1">
    <location>
        <begin position="26"/>
        <end position="44"/>
    </location>
</feature>
<protein>
    <submittedName>
        <fullName evidence="3">Uncharacterized protein</fullName>
    </submittedName>
</protein>
<dbReference type="RefSeq" id="WP_089735728.1">
    <property type="nucleotide sequence ID" value="NZ_FNIA01000025.1"/>
</dbReference>
<gene>
    <name evidence="3" type="ORF">SAMN05192554_1253</name>
</gene>
<name>A0A1H0A608_9EURY</name>
<dbReference type="AlphaFoldDB" id="A0A1H0A608"/>